<name>A0A8J4DRQ1_9ACTN</name>
<feature type="transmembrane region" description="Helical" evidence="2">
    <location>
        <begin position="739"/>
        <end position="759"/>
    </location>
</feature>
<feature type="transmembrane region" description="Helical" evidence="2">
    <location>
        <begin position="319"/>
        <end position="341"/>
    </location>
</feature>
<dbReference type="PROSITE" id="PS50042">
    <property type="entry name" value="CNMP_BINDING_3"/>
    <property type="match status" value="1"/>
</dbReference>
<feature type="region of interest" description="Disordered" evidence="1">
    <location>
        <begin position="912"/>
        <end position="1028"/>
    </location>
</feature>
<dbReference type="EMBL" id="BOPF01000013">
    <property type="protein sequence ID" value="GIJ47008.1"/>
    <property type="molecule type" value="Genomic_DNA"/>
</dbReference>
<evidence type="ECO:0000313" key="5">
    <source>
        <dbReference type="Proteomes" id="UP000619260"/>
    </source>
</evidence>
<keyword evidence="2" id="KW-1133">Transmembrane helix</keyword>
<reference evidence="4" key="1">
    <citation type="submission" date="2021-01" db="EMBL/GenBank/DDBJ databases">
        <title>Whole genome shotgun sequence of Virgisporangium aliadipatigenens NBRC 105644.</title>
        <authorList>
            <person name="Komaki H."/>
            <person name="Tamura T."/>
        </authorList>
    </citation>
    <scope>NUCLEOTIDE SEQUENCE</scope>
    <source>
        <strain evidence="4">NBRC 105644</strain>
    </source>
</reference>
<feature type="compositionally biased region" description="Pro residues" evidence="1">
    <location>
        <begin position="712"/>
        <end position="723"/>
    </location>
</feature>
<protein>
    <recommendedName>
        <fullName evidence="3">Cyclic nucleotide-binding domain-containing protein</fullName>
    </recommendedName>
</protein>
<feature type="transmembrane region" description="Helical" evidence="2">
    <location>
        <begin position="186"/>
        <end position="207"/>
    </location>
</feature>
<feature type="domain" description="Cyclic nucleotide-binding" evidence="3">
    <location>
        <begin position="473"/>
        <end position="550"/>
    </location>
</feature>
<evidence type="ECO:0000256" key="1">
    <source>
        <dbReference type="SAM" id="MobiDB-lite"/>
    </source>
</evidence>
<feature type="compositionally biased region" description="Low complexity" evidence="1">
    <location>
        <begin position="999"/>
        <end position="1008"/>
    </location>
</feature>
<accession>A0A8J4DRQ1</accession>
<keyword evidence="5" id="KW-1185">Reference proteome</keyword>
<feature type="transmembrane region" description="Helical" evidence="2">
    <location>
        <begin position="283"/>
        <end position="307"/>
    </location>
</feature>
<dbReference type="Proteomes" id="UP000619260">
    <property type="component" value="Unassembled WGS sequence"/>
</dbReference>
<dbReference type="AlphaFoldDB" id="A0A8J4DRQ1"/>
<feature type="region of interest" description="Disordered" evidence="1">
    <location>
        <begin position="696"/>
        <end position="728"/>
    </location>
</feature>
<evidence type="ECO:0000259" key="3">
    <source>
        <dbReference type="PROSITE" id="PS50042"/>
    </source>
</evidence>
<dbReference type="RefSeq" id="WP_203900529.1">
    <property type="nucleotide sequence ID" value="NZ_BOPF01000013.1"/>
</dbReference>
<dbReference type="SUPFAM" id="SSF51206">
    <property type="entry name" value="cAMP-binding domain-like"/>
    <property type="match status" value="1"/>
</dbReference>
<organism evidence="4 5">
    <name type="scientific">Virgisporangium aliadipatigenens</name>
    <dbReference type="NCBI Taxonomy" id="741659"/>
    <lineage>
        <taxon>Bacteria</taxon>
        <taxon>Bacillati</taxon>
        <taxon>Actinomycetota</taxon>
        <taxon>Actinomycetes</taxon>
        <taxon>Micromonosporales</taxon>
        <taxon>Micromonosporaceae</taxon>
        <taxon>Virgisporangium</taxon>
    </lineage>
</organism>
<dbReference type="InterPro" id="IPR014710">
    <property type="entry name" value="RmlC-like_jellyroll"/>
</dbReference>
<dbReference type="InterPro" id="IPR000595">
    <property type="entry name" value="cNMP-bd_dom"/>
</dbReference>
<feature type="transmembrane region" description="Helical" evidence="2">
    <location>
        <begin position="421"/>
        <end position="443"/>
    </location>
</feature>
<sequence length="1028" mass="108072">MTIVESRPDFWEVLAGRAPGKPVGPHDADVWRAVSERLNPAKATPRLRDGVEVVELQSARGATYVMLRSPDEADPCYLRLTPEEWALVECMDGQRSVARLVADFARITGRLAPEQVTRVVADLAGNRLLEELPVDAFKTLSAVRTKGRLVRTALAFARGRRMVLANVDPLVGFLYRAGGKLLFTRLVALFLGGLGVLGLGAFCVLWLRGDQSVFLSGGSYFTGAIVLLVCNVFALACHELAHALAVKHAGRRVPAAGFLVYFGIPSVFVDTTDVWMSSRRARIVTTAAGPAAGLVLAGTMSLLALLLPPVAPLAFKLAFVWYLNALFNLNPLIALDGYYLLMDWLEIPNLRSRALAWVGARLRRKPPKFRELDGEGRLIALYGMLAVAWLAVAANLVWRIWVDRVGGLFTGLWHGGFLGKLGVLVIVLALFAPMLYVLGGKAVRSVRRWQRRRADAKVHEDLPARLDGLRASGLGGLHPDALTEMGREARWVRPRDGEPLVHRGAAVSDLFVVVEGIAEARRPGDPGGVIRQRIGAGGLIGLANALTGNPASLEWYTIGATLLAVPSGVVVNAVGELPSPPPADLAELEDLLDETPQFSTVSAEAYLGITARAQVVPLPPGAPLVLDGPADAALVAAGALQRYDGEEVRRGSVIGPFGNEGPGEAAVARTHVRVWRFPGLANVSPLPPAPHPLAGAGAVHAASGGGVHSVRPPAPLVVPPGPPSQDIDRDVDGHFERRLRWLLVLVLGFAVLLTGTNFWPAPAWAEMPSDRVLVQVESGTAEVTVEGAPEGLAAGADRYLGAGDTILTGARSAVRLTFRGGSVAVLCAGTQLAVGELFSPSGHPIQPTGRVNLGKGRMLVDTASGSSAFWPFQLTVQTQAGPVVTQNLARLTVEPTGAQVAVGKVTLAGAPAPSGPAPTCGDGRSLPQRPTVDPSSQPPPPTLQVDPPSESPSASPSTSDSPSPEATNGPRPTTRGPNVPPPVPTTQGPGTQPSPSPSPSTSSSTSRSPDPPPTSSSSPPDDDPTIIG</sequence>
<comment type="caution">
    <text evidence="4">The sequence shown here is derived from an EMBL/GenBank/DDBJ whole genome shotgun (WGS) entry which is preliminary data.</text>
</comment>
<dbReference type="Gene3D" id="2.60.120.10">
    <property type="entry name" value="Jelly Rolls"/>
    <property type="match status" value="1"/>
</dbReference>
<proteinExistence type="predicted"/>
<dbReference type="CDD" id="cd00038">
    <property type="entry name" value="CAP_ED"/>
    <property type="match status" value="1"/>
</dbReference>
<keyword evidence="2" id="KW-0812">Transmembrane</keyword>
<evidence type="ECO:0000256" key="2">
    <source>
        <dbReference type="SAM" id="Phobius"/>
    </source>
</evidence>
<evidence type="ECO:0000313" key="4">
    <source>
        <dbReference type="EMBL" id="GIJ47008.1"/>
    </source>
</evidence>
<feature type="transmembrane region" description="Helical" evidence="2">
    <location>
        <begin position="378"/>
        <end position="401"/>
    </location>
</feature>
<dbReference type="InterPro" id="IPR018490">
    <property type="entry name" value="cNMP-bd_dom_sf"/>
</dbReference>
<feature type="transmembrane region" description="Helical" evidence="2">
    <location>
        <begin position="219"/>
        <end position="241"/>
    </location>
</feature>
<keyword evidence="2" id="KW-0472">Membrane</keyword>
<gene>
    <name evidence="4" type="ORF">Val02_38940</name>
</gene>
<feature type="compositionally biased region" description="Low complexity" evidence="1">
    <location>
        <begin position="943"/>
        <end position="977"/>
    </location>
</feature>